<keyword evidence="9" id="KW-0811">Translocation</keyword>
<comment type="subcellular location">
    <subcellularLocation>
        <location evidence="1">Nucleus membrane</location>
        <topology evidence="1">Multi-pass membrane protein</topology>
    </subcellularLocation>
    <subcellularLocation>
        <location evidence="2">Nucleus</location>
        <location evidence="2">Nuclear pore complex</location>
    </subcellularLocation>
</comment>
<evidence type="ECO:0000256" key="11">
    <source>
        <dbReference type="ARBA" id="ARBA00023136"/>
    </source>
</evidence>
<reference evidence="14 15" key="1">
    <citation type="submission" date="2015-04" db="EMBL/GenBank/DDBJ databases">
        <authorList>
            <person name="Heijne W.H."/>
            <person name="Fedorova N.D."/>
            <person name="Nierman W.C."/>
            <person name="Vollebregt A.W."/>
            <person name="Zhao Z."/>
            <person name="Wu L."/>
            <person name="Kumar M."/>
            <person name="Stam H."/>
            <person name="van den Berg M.A."/>
            <person name="Pel H.J."/>
        </authorList>
    </citation>
    <scope>NUCLEOTIDE SEQUENCE [LARGE SCALE GENOMIC DNA]</scope>
    <source>
        <strain evidence="14 15">CBS 393.64</strain>
    </source>
</reference>
<dbReference type="Proteomes" id="UP000053958">
    <property type="component" value="Unassembled WGS sequence"/>
</dbReference>
<keyword evidence="5 13" id="KW-0812">Transmembrane</keyword>
<dbReference type="GO" id="GO:0006999">
    <property type="term" value="P:nuclear pore organization"/>
    <property type="evidence" value="ECO:0007669"/>
    <property type="project" value="TreeGrafter"/>
</dbReference>
<keyword evidence="14" id="KW-0261">Viral envelope protein</keyword>
<dbReference type="InterPro" id="IPR019049">
    <property type="entry name" value="Nucleoporin_prot_Ndc1/Nup"/>
</dbReference>
<feature type="transmembrane region" description="Helical" evidence="13">
    <location>
        <begin position="93"/>
        <end position="113"/>
    </location>
</feature>
<evidence type="ECO:0000313" key="14">
    <source>
        <dbReference type="EMBL" id="KKA23921.1"/>
    </source>
</evidence>
<dbReference type="GO" id="GO:0031965">
    <property type="term" value="C:nuclear membrane"/>
    <property type="evidence" value="ECO:0007669"/>
    <property type="project" value="UniProtKB-SubCell"/>
</dbReference>
<keyword evidence="12" id="KW-0539">Nucleus</keyword>
<evidence type="ECO:0000256" key="7">
    <source>
        <dbReference type="ARBA" id="ARBA00022927"/>
    </source>
</evidence>
<keyword evidence="11 13" id="KW-0472">Membrane</keyword>
<evidence type="ECO:0000256" key="3">
    <source>
        <dbReference type="ARBA" id="ARBA00005760"/>
    </source>
</evidence>
<evidence type="ECO:0000256" key="8">
    <source>
        <dbReference type="ARBA" id="ARBA00022989"/>
    </source>
</evidence>
<evidence type="ECO:0000256" key="10">
    <source>
        <dbReference type="ARBA" id="ARBA00023132"/>
    </source>
</evidence>
<dbReference type="PANTHER" id="PTHR13269">
    <property type="entry name" value="NUCLEOPORIN NDC1"/>
    <property type="match status" value="1"/>
</dbReference>
<dbReference type="AlphaFoldDB" id="A0A0F4Z1E4"/>
<evidence type="ECO:0000256" key="6">
    <source>
        <dbReference type="ARBA" id="ARBA00022816"/>
    </source>
</evidence>
<evidence type="ECO:0000256" key="13">
    <source>
        <dbReference type="SAM" id="Phobius"/>
    </source>
</evidence>
<comment type="similarity">
    <text evidence="3">Belongs to the NDC1 family.</text>
</comment>
<keyword evidence="8 13" id="KW-1133">Transmembrane helix</keyword>
<evidence type="ECO:0000313" key="15">
    <source>
        <dbReference type="Proteomes" id="UP000053958"/>
    </source>
</evidence>
<evidence type="ECO:0000256" key="2">
    <source>
        <dbReference type="ARBA" id="ARBA00004567"/>
    </source>
</evidence>
<dbReference type="OrthoDB" id="67850at2759"/>
<dbReference type="GO" id="GO:0005816">
    <property type="term" value="C:spindle pole body"/>
    <property type="evidence" value="ECO:0007669"/>
    <property type="project" value="TreeGrafter"/>
</dbReference>
<dbReference type="EMBL" id="LASV01000082">
    <property type="protein sequence ID" value="KKA23921.1"/>
    <property type="molecule type" value="Genomic_DNA"/>
</dbReference>
<dbReference type="GO" id="GO:0015031">
    <property type="term" value="P:protein transport"/>
    <property type="evidence" value="ECO:0007669"/>
    <property type="project" value="UniProtKB-KW"/>
</dbReference>
<evidence type="ECO:0000256" key="1">
    <source>
        <dbReference type="ARBA" id="ARBA00004232"/>
    </source>
</evidence>
<dbReference type="GO" id="GO:0070762">
    <property type="term" value="C:nuclear pore transmembrane ring"/>
    <property type="evidence" value="ECO:0007669"/>
    <property type="project" value="TreeGrafter"/>
</dbReference>
<keyword evidence="4" id="KW-0813">Transport</keyword>
<protein>
    <submittedName>
        <fullName evidence="14">Nuclear envelope protein</fullName>
    </submittedName>
</protein>
<evidence type="ECO:0000256" key="4">
    <source>
        <dbReference type="ARBA" id="ARBA00022448"/>
    </source>
</evidence>
<dbReference type="PANTHER" id="PTHR13269:SF6">
    <property type="entry name" value="NUCLEOPORIN NDC1"/>
    <property type="match status" value="1"/>
</dbReference>
<dbReference type="Pfam" id="PF09531">
    <property type="entry name" value="Ndc1_Nup"/>
    <property type="match status" value="2"/>
</dbReference>
<keyword evidence="6" id="KW-0509">mRNA transport</keyword>
<feature type="transmembrane region" description="Helical" evidence="13">
    <location>
        <begin position="205"/>
        <end position="226"/>
    </location>
</feature>
<evidence type="ECO:0000256" key="5">
    <source>
        <dbReference type="ARBA" id="ARBA00022692"/>
    </source>
</evidence>
<dbReference type="GO" id="GO:0106166">
    <property type="term" value="F:spindle pole body-nuclear membrane anchor activity"/>
    <property type="evidence" value="ECO:0007669"/>
    <property type="project" value="TreeGrafter"/>
</dbReference>
<feature type="transmembrane region" description="Helical" evidence="13">
    <location>
        <begin position="47"/>
        <end position="72"/>
    </location>
</feature>
<proteinExistence type="inferred from homology"/>
<feature type="transmembrane region" description="Helical" evidence="13">
    <location>
        <begin position="268"/>
        <end position="290"/>
    </location>
</feature>
<dbReference type="STRING" id="1408163.A0A0F4Z1E4"/>
<dbReference type="GO" id="GO:0070631">
    <property type="term" value="P:spindle pole body localization"/>
    <property type="evidence" value="ECO:0007669"/>
    <property type="project" value="TreeGrafter"/>
</dbReference>
<gene>
    <name evidence="14" type="ORF">T310_2070</name>
</gene>
<accession>A0A0F4Z1E4</accession>
<evidence type="ECO:0000256" key="9">
    <source>
        <dbReference type="ARBA" id="ARBA00023010"/>
    </source>
</evidence>
<dbReference type="GeneID" id="25314421"/>
<keyword evidence="7" id="KW-0653">Protein transport</keyword>
<organism evidence="14 15">
    <name type="scientific">Rasamsonia emersonii (strain ATCC 16479 / CBS 393.64 / IMI 116815)</name>
    <dbReference type="NCBI Taxonomy" id="1408163"/>
    <lineage>
        <taxon>Eukaryota</taxon>
        <taxon>Fungi</taxon>
        <taxon>Dikarya</taxon>
        <taxon>Ascomycota</taxon>
        <taxon>Pezizomycotina</taxon>
        <taxon>Eurotiomycetes</taxon>
        <taxon>Eurotiomycetidae</taxon>
        <taxon>Eurotiales</taxon>
        <taxon>Trichocomaceae</taxon>
        <taxon>Rasamsonia</taxon>
    </lineage>
</organism>
<keyword evidence="15" id="KW-1185">Reference proteome</keyword>
<comment type="caution">
    <text evidence="14">The sequence shown here is derived from an EMBL/GenBank/DDBJ whole genome shotgun (WGS) entry which is preliminary data.</text>
</comment>
<dbReference type="RefSeq" id="XP_013330533.1">
    <property type="nucleotide sequence ID" value="XM_013475079.1"/>
</dbReference>
<keyword evidence="14" id="KW-0946">Virion</keyword>
<dbReference type="GO" id="GO:0051028">
    <property type="term" value="P:mRNA transport"/>
    <property type="evidence" value="ECO:0007669"/>
    <property type="project" value="UniProtKB-KW"/>
</dbReference>
<evidence type="ECO:0000256" key="12">
    <source>
        <dbReference type="ARBA" id="ARBA00023242"/>
    </source>
</evidence>
<name>A0A0F4Z1E4_RASE3</name>
<feature type="transmembrane region" description="Helical" evidence="13">
    <location>
        <begin position="21"/>
        <end position="41"/>
    </location>
</feature>
<keyword evidence="10" id="KW-0906">Nuclear pore complex</keyword>
<sequence length="641" mass="71140">MAASKPRPYRRILTSALHRRFVHASALALLVDYVVSFAIGVKSSFFWSWFPIGICGLRALLLFVSSLSVFVLRVGQMHVGPRTTNSQFATFRHLFPLHIIQTLGWYLFSAWWFSEIYVWSAPQTADLGWVKPGRPNERTTLNERPIYLHCYHLLLAIMQAAIHLYSDCDRLDIPVAKRTREAEDQRTHPVDSVVKRIQQAVIKSVFDSFTRGVLMAVASPFIYMLFLRHTAWSYTLYFAKLFWNFPRAAAAPPGRIPSAIYSLFPKQVVSGACLVFLWQTSNVFFTVFIAQEPLKRGQPLTTETKDPTGSLINGLKARKELPALPGPTETIFSDIDRDGGPAWTQILNASVEIVKGITTRINEYKNPPSAVSKSTAEQPQLQTLPRLTEPPKQENIFAASPKGTSRHAKLGETISTTAKSYGQSPDWTPIARAKARDMLNQASNAVLSPERKQKLLGSSPEMKLLTGAQPSSAGPSIPFISPILRSPVGQLFRQTYDRRLRRIVLGGPHGELGPIVDAIESLTRLLVASLAEDPYGKVQADVPTVVRLFTDTIITLEDFVQGGLDVHWTDVTFPPSSDAAAQEQARRVPEVDIVLDTLKSSLSDLLAAFKPYLGEVGLKEKDLRLARAAAGIVDEDQEPSS</sequence>